<evidence type="ECO:0000256" key="2">
    <source>
        <dbReference type="ARBA" id="ARBA00023163"/>
    </source>
</evidence>
<proteinExistence type="predicted"/>
<sequence length="473" mass="55856">MGLLEKQLERQISLLYLLNIENSNISDLAKELNITDKTITADIDSFNATCFPACIEINQYKEATLTLPRKLNLDDVFGRILNNSTNVKILKCIFMLEPSLAEIAAKLYLSKTSIRRIITKINTYFFKEKINIQIALDTKLIIIGNEIEIRRLFASMFKEIYKVKDFPYFDTIYQMLRRCLKSQKRTVSTPKVIYTVYYIFSSIIRIGNNHLIPENELINDEQVVNKVLEIIKKDTVFCTLMNQKYKFTVTKKNVSNILTSYFGLMFTEMDQWEHGLMKKIECFTTNFYRSLNIEMQMDEEKIKYFFDFIRFYKELAVFKVSYVDISYKKMMQNNPKIWQAYQKSLSISELQFVEQSKFLHKELLLELIISSSELLRMIEPKIQQKSILLLSSQEIGLSLLYKNLILNKHPFLNNIDIYEKDIFAIDYQLLNQYDLILTDLSLNFERITSEILKISKVPTSVFWENFEQCLYST</sequence>
<keyword evidence="1" id="KW-0805">Transcription regulation</keyword>
<dbReference type="Proteomes" id="UP000194933">
    <property type="component" value="Unassembled WGS sequence"/>
</dbReference>
<keyword evidence="2" id="KW-0804">Transcription</keyword>
<keyword evidence="5" id="KW-1185">Reference proteome</keyword>
<evidence type="ECO:0000259" key="3">
    <source>
        <dbReference type="Pfam" id="PF05043"/>
    </source>
</evidence>
<evidence type="ECO:0000313" key="5">
    <source>
        <dbReference type="Proteomes" id="UP000194933"/>
    </source>
</evidence>
<name>A0A242JXH7_9ENTE</name>
<organism evidence="4 5">
    <name type="scientific">Candidatus Enterococcus wittei</name>
    <dbReference type="NCBI Taxonomy" id="1987383"/>
    <lineage>
        <taxon>Bacteria</taxon>
        <taxon>Bacillati</taxon>
        <taxon>Bacillota</taxon>
        <taxon>Bacilli</taxon>
        <taxon>Lactobacillales</taxon>
        <taxon>Enterococcaceae</taxon>
        <taxon>Enterococcus</taxon>
    </lineage>
</organism>
<dbReference type="InterPro" id="IPR050661">
    <property type="entry name" value="BglG_antiterminators"/>
</dbReference>
<dbReference type="Pfam" id="PF05043">
    <property type="entry name" value="Mga"/>
    <property type="match status" value="1"/>
</dbReference>
<feature type="domain" description="Mga helix-turn-helix" evidence="3">
    <location>
        <begin position="73"/>
        <end position="157"/>
    </location>
</feature>
<gene>
    <name evidence="4" type="ORF">A5844_002688</name>
</gene>
<dbReference type="PANTHER" id="PTHR30185:SF12">
    <property type="entry name" value="TRANSCRIPTIONAL REGULATOR MANR"/>
    <property type="match status" value="1"/>
</dbReference>
<reference evidence="4 5" key="1">
    <citation type="submission" date="2017-05" db="EMBL/GenBank/DDBJ databases">
        <title>The Genome Sequence of Enterococcus sp. 10A9_DIV0425.</title>
        <authorList>
            <consortium name="The Broad Institute Genomics Platform"/>
            <consortium name="The Broad Institute Genomic Center for Infectious Diseases"/>
            <person name="Earl A."/>
            <person name="Manson A."/>
            <person name="Schwartman J."/>
            <person name="Gilmore M."/>
            <person name="Abouelleil A."/>
            <person name="Cao P."/>
            <person name="Chapman S."/>
            <person name="Cusick C."/>
            <person name="Shea T."/>
            <person name="Young S."/>
            <person name="Neafsey D."/>
            <person name="Nusbaum C."/>
            <person name="Birren B."/>
        </authorList>
    </citation>
    <scope>NUCLEOTIDE SEQUENCE [LARGE SCALE GENOMIC DNA]</scope>
    <source>
        <strain evidence="4 5">10A9_DIV0425</strain>
    </source>
</reference>
<dbReference type="EMBL" id="NGMO01000005">
    <property type="protein sequence ID" value="OTP06982.1"/>
    <property type="molecule type" value="Genomic_DNA"/>
</dbReference>
<protein>
    <recommendedName>
        <fullName evidence="3">Mga helix-turn-helix domain-containing protein</fullName>
    </recommendedName>
</protein>
<dbReference type="RefSeq" id="WP_086285704.1">
    <property type="nucleotide sequence ID" value="NZ_NGMO01000005.1"/>
</dbReference>
<evidence type="ECO:0000313" key="4">
    <source>
        <dbReference type="EMBL" id="OTP06982.1"/>
    </source>
</evidence>
<dbReference type="PANTHER" id="PTHR30185">
    <property type="entry name" value="CRYPTIC BETA-GLUCOSIDE BGL OPERON ANTITERMINATOR"/>
    <property type="match status" value="1"/>
</dbReference>
<evidence type="ECO:0000256" key="1">
    <source>
        <dbReference type="ARBA" id="ARBA00023015"/>
    </source>
</evidence>
<dbReference type="AlphaFoldDB" id="A0A242JXH7"/>
<dbReference type="InterPro" id="IPR007737">
    <property type="entry name" value="Mga_HTH"/>
</dbReference>
<accession>A0A242JXH7</accession>
<dbReference type="STRING" id="1987383.A5844_002688"/>
<comment type="caution">
    <text evidence="4">The sequence shown here is derived from an EMBL/GenBank/DDBJ whole genome shotgun (WGS) entry which is preliminary data.</text>
</comment>